<gene>
    <name evidence="8" type="ORF">IW261DRAFT_1010681</name>
</gene>
<evidence type="ECO:0000256" key="3">
    <source>
        <dbReference type="ARBA" id="ARBA00022729"/>
    </source>
</evidence>
<feature type="region of interest" description="Disordered" evidence="5">
    <location>
        <begin position="27"/>
        <end position="56"/>
    </location>
</feature>
<dbReference type="Pfam" id="PF05730">
    <property type="entry name" value="CFEM"/>
    <property type="match status" value="1"/>
</dbReference>
<keyword evidence="2" id="KW-0964">Secreted</keyword>
<accession>A0AA39U1M2</accession>
<keyword evidence="3 6" id="KW-0732">Signal</keyword>
<reference evidence="8" key="1">
    <citation type="submission" date="2023-06" db="EMBL/GenBank/DDBJ databases">
        <authorList>
            <consortium name="Lawrence Berkeley National Laboratory"/>
            <person name="Ahrendt S."/>
            <person name="Sahu N."/>
            <person name="Indic B."/>
            <person name="Wong-Bajracharya J."/>
            <person name="Merenyi Z."/>
            <person name="Ke H.-M."/>
            <person name="Monk M."/>
            <person name="Kocsube S."/>
            <person name="Drula E."/>
            <person name="Lipzen A."/>
            <person name="Balint B."/>
            <person name="Henrissat B."/>
            <person name="Andreopoulos B."/>
            <person name="Martin F.M."/>
            <person name="Harder C.B."/>
            <person name="Rigling D."/>
            <person name="Ford K.L."/>
            <person name="Foster G.D."/>
            <person name="Pangilinan J."/>
            <person name="Papanicolaou A."/>
            <person name="Barry K."/>
            <person name="LaButti K."/>
            <person name="Viragh M."/>
            <person name="Koriabine M."/>
            <person name="Yan M."/>
            <person name="Riley R."/>
            <person name="Champramary S."/>
            <person name="Plett K.L."/>
            <person name="Tsai I.J."/>
            <person name="Slot J."/>
            <person name="Sipos G."/>
            <person name="Plett J."/>
            <person name="Nagy L.G."/>
            <person name="Grigoriev I.V."/>
        </authorList>
    </citation>
    <scope>NUCLEOTIDE SEQUENCE</scope>
    <source>
        <strain evidence="8">ICMP 16352</strain>
    </source>
</reference>
<dbReference type="GO" id="GO:0005576">
    <property type="term" value="C:extracellular region"/>
    <property type="evidence" value="ECO:0007669"/>
    <property type="project" value="UniProtKB-SubCell"/>
</dbReference>
<dbReference type="AlphaFoldDB" id="A0AA39U1M2"/>
<protein>
    <recommendedName>
        <fullName evidence="7">CFEM domain-containing protein</fullName>
    </recommendedName>
</protein>
<evidence type="ECO:0000256" key="2">
    <source>
        <dbReference type="ARBA" id="ARBA00022525"/>
    </source>
</evidence>
<dbReference type="InterPro" id="IPR008427">
    <property type="entry name" value="Extracellular_membr_CFEM_dom"/>
</dbReference>
<feature type="domain" description="CFEM" evidence="7">
    <location>
        <begin position="56"/>
        <end position="168"/>
    </location>
</feature>
<evidence type="ECO:0000256" key="6">
    <source>
        <dbReference type="SAM" id="SignalP"/>
    </source>
</evidence>
<feature type="signal peptide" evidence="6">
    <location>
        <begin position="1"/>
        <end position="22"/>
    </location>
</feature>
<dbReference type="EMBL" id="JAUEPR010000064">
    <property type="protein sequence ID" value="KAK0468899.1"/>
    <property type="molecule type" value="Genomic_DNA"/>
</dbReference>
<evidence type="ECO:0000313" key="8">
    <source>
        <dbReference type="EMBL" id="KAK0468899.1"/>
    </source>
</evidence>
<proteinExistence type="predicted"/>
<evidence type="ECO:0000259" key="7">
    <source>
        <dbReference type="PROSITE" id="PS52012"/>
    </source>
</evidence>
<evidence type="ECO:0000256" key="1">
    <source>
        <dbReference type="ARBA" id="ARBA00004613"/>
    </source>
</evidence>
<keyword evidence="4" id="KW-1015">Disulfide bond</keyword>
<keyword evidence="9" id="KW-1185">Reference proteome</keyword>
<comment type="caution">
    <text evidence="8">The sequence shown here is derived from an EMBL/GenBank/DDBJ whole genome shotgun (WGS) entry which is preliminary data.</text>
</comment>
<organism evidence="8 9">
    <name type="scientific">Armillaria novae-zelandiae</name>
    <dbReference type="NCBI Taxonomy" id="153914"/>
    <lineage>
        <taxon>Eukaryota</taxon>
        <taxon>Fungi</taxon>
        <taxon>Dikarya</taxon>
        <taxon>Basidiomycota</taxon>
        <taxon>Agaricomycotina</taxon>
        <taxon>Agaricomycetes</taxon>
        <taxon>Agaricomycetidae</taxon>
        <taxon>Agaricales</taxon>
        <taxon>Marasmiineae</taxon>
        <taxon>Physalacriaceae</taxon>
        <taxon>Armillaria</taxon>
    </lineage>
</organism>
<name>A0AA39U1M2_9AGAR</name>
<comment type="subcellular location">
    <subcellularLocation>
        <location evidence="1">Secreted</location>
    </subcellularLocation>
</comment>
<dbReference type="PROSITE" id="PS52012">
    <property type="entry name" value="CFEM"/>
    <property type="match status" value="1"/>
</dbReference>
<evidence type="ECO:0000256" key="4">
    <source>
        <dbReference type="ARBA" id="ARBA00023157"/>
    </source>
</evidence>
<sequence>MHLVLSNVIPLSLLFLIAVVRGQSSTTTSSASITGSVTGTAISEPSSSISGSSTSRSTTTSLSGSLSASSTLSAELPSLSGYSTCVTNCLQLSIAEVNCTSVAEVNCFCGQADFSSSLTDCVTSQCPNELSTAETLAQRFCAVASTSTSLSFSVTSIASSSTSSSSSSRSTSAGITTATGPSSTSTRTVSSTVSEPATSSASANAALGRKVVAIRHWNIYHTHPWHPPTYIFVQTFCITLF</sequence>
<evidence type="ECO:0000313" key="9">
    <source>
        <dbReference type="Proteomes" id="UP001175227"/>
    </source>
</evidence>
<feature type="compositionally biased region" description="Low complexity" evidence="5">
    <location>
        <begin position="159"/>
        <end position="194"/>
    </location>
</feature>
<dbReference type="Proteomes" id="UP001175227">
    <property type="component" value="Unassembled WGS sequence"/>
</dbReference>
<evidence type="ECO:0000256" key="5">
    <source>
        <dbReference type="SAM" id="MobiDB-lite"/>
    </source>
</evidence>
<feature type="region of interest" description="Disordered" evidence="5">
    <location>
        <begin position="159"/>
        <end position="197"/>
    </location>
</feature>
<feature type="chain" id="PRO_5041214231" description="CFEM domain-containing protein" evidence="6">
    <location>
        <begin position="23"/>
        <end position="241"/>
    </location>
</feature>